<dbReference type="InterPro" id="IPR036291">
    <property type="entry name" value="NAD(P)-bd_dom_sf"/>
</dbReference>
<feature type="region of interest" description="Disordered" evidence="1">
    <location>
        <begin position="1"/>
        <end position="26"/>
    </location>
</feature>
<dbReference type="SUPFAM" id="SSF50129">
    <property type="entry name" value="GroES-like"/>
    <property type="match status" value="1"/>
</dbReference>
<dbReference type="InterPro" id="IPR011032">
    <property type="entry name" value="GroES-like_sf"/>
</dbReference>
<dbReference type="SMART" id="SM00829">
    <property type="entry name" value="PKS_ER"/>
    <property type="match status" value="1"/>
</dbReference>
<name>A0A7T1T6U6_9ACTN</name>
<accession>A0A7T1T6U6</accession>
<evidence type="ECO:0000259" key="2">
    <source>
        <dbReference type="SMART" id="SM00829"/>
    </source>
</evidence>
<dbReference type="Gene3D" id="3.40.50.720">
    <property type="entry name" value="NAD(P)-binding Rossmann-like Domain"/>
    <property type="match status" value="1"/>
</dbReference>
<proteinExistence type="predicted"/>
<dbReference type="SUPFAM" id="SSF51735">
    <property type="entry name" value="NAD(P)-binding Rossmann-fold domains"/>
    <property type="match status" value="1"/>
</dbReference>
<dbReference type="PANTHER" id="PTHR43677:SF4">
    <property type="entry name" value="QUINONE OXIDOREDUCTASE-LIKE PROTEIN 2"/>
    <property type="match status" value="1"/>
</dbReference>
<feature type="domain" description="Enoyl reductase (ER)" evidence="2">
    <location>
        <begin position="10"/>
        <end position="323"/>
    </location>
</feature>
<dbReference type="AlphaFoldDB" id="A0A7T1T6U6"/>
<organism evidence="3 4">
    <name type="scientific">Streptomyces bathyalis</name>
    <dbReference type="NCBI Taxonomy" id="2710756"/>
    <lineage>
        <taxon>Bacteria</taxon>
        <taxon>Bacillati</taxon>
        <taxon>Actinomycetota</taxon>
        <taxon>Actinomycetes</taxon>
        <taxon>Kitasatosporales</taxon>
        <taxon>Streptomycetaceae</taxon>
        <taxon>Streptomyces</taxon>
    </lineage>
</organism>
<dbReference type="Pfam" id="PF00107">
    <property type="entry name" value="ADH_zinc_N"/>
    <property type="match status" value="1"/>
</dbReference>
<dbReference type="InterPro" id="IPR020843">
    <property type="entry name" value="ER"/>
</dbReference>
<dbReference type="InterPro" id="IPR051397">
    <property type="entry name" value="Zn-ADH-like_protein"/>
</dbReference>
<feature type="compositionally biased region" description="Basic and acidic residues" evidence="1">
    <location>
        <begin position="1"/>
        <end position="10"/>
    </location>
</feature>
<dbReference type="KEGG" id="sbat:G4Z16_14865"/>
<evidence type="ECO:0000313" key="4">
    <source>
        <dbReference type="Proteomes" id="UP000595046"/>
    </source>
</evidence>
<reference evidence="4" key="1">
    <citation type="submission" date="2020-02" db="EMBL/GenBank/DDBJ databases">
        <title>Streptomyces sp. ASO4wet.</title>
        <authorList>
            <person name="Risdian C."/>
            <person name="Landwehr W."/>
            <person name="Schupp P."/>
            <person name="Wink J."/>
        </authorList>
    </citation>
    <scope>NUCLEOTIDE SEQUENCE [LARGE SCALE GENOMIC DNA]</scope>
    <source>
        <strain evidence="4">ASO4wet</strain>
    </source>
</reference>
<evidence type="ECO:0000256" key="1">
    <source>
        <dbReference type="SAM" id="MobiDB-lite"/>
    </source>
</evidence>
<gene>
    <name evidence="3" type="ORF">G4Z16_14865</name>
</gene>
<dbReference type="RefSeq" id="WP_246530862.1">
    <property type="nucleotide sequence ID" value="NZ_CP048882.1"/>
</dbReference>
<dbReference type="Proteomes" id="UP000595046">
    <property type="component" value="Chromosome"/>
</dbReference>
<dbReference type="EMBL" id="CP048882">
    <property type="protein sequence ID" value="QPP07454.1"/>
    <property type="molecule type" value="Genomic_DNA"/>
</dbReference>
<dbReference type="InterPro" id="IPR013149">
    <property type="entry name" value="ADH-like_C"/>
</dbReference>
<dbReference type="InterPro" id="IPR013154">
    <property type="entry name" value="ADH-like_N"/>
</dbReference>
<dbReference type="Pfam" id="PF08240">
    <property type="entry name" value="ADH_N"/>
    <property type="match status" value="1"/>
</dbReference>
<dbReference type="GO" id="GO:0016491">
    <property type="term" value="F:oxidoreductase activity"/>
    <property type="evidence" value="ECO:0007669"/>
    <property type="project" value="InterPro"/>
</dbReference>
<protein>
    <submittedName>
        <fullName evidence="3">Zinc-binding dehydrogenase</fullName>
    </submittedName>
</protein>
<dbReference type="Gene3D" id="3.90.180.10">
    <property type="entry name" value="Medium-chain alcohol dehydrogenases, catalytic domain"/>
    <property type="match status" value="1"/>
</dbReference>
<dbReference type="PANTHER" id="PTHR43677">
    <property type="entry name" value="SHORT-CHAIN DEHYDROGENASE/REDUCTASE"/>
    <property type="match status" value="1"/>
</dbReference>
<keyword evidence="4" id="KW-1185">Reference proteome</keyword>
<evidence type="ECO:0000313" key="3">
    <source>
        <dbReference type="EMBL" id="QPP07454.1"/>
    </source>
</evidence>
<sequence>MRAAVIERHGTPPAIGERPPPAGSEAHALVSTTAAPVTPLDILCATGKSYFGPPPLPYVPGVQGVGVVQDAEGLTGGTRVWFPTTAGMAPGDGSLAEQVLLPESELIALPDGVEDTLVAALGLSAIAAWTALTWKAGLRPDENVLVLGGGSVVGQVAIQAARLCGAGQVVAASRSSRAQERAKACGADAVVALRDDDEPDELAGRLANACARDVDVVIDPLCGVPATAALQLLAPGGRLVNLGSSAGDTATFSSATVRSRSARVLGYTNNEISTEQKGEALLAVLRHAAAGRLSVDHEVVPLDGLPDAWERQAQGLAERRIVVHFTARGGQVGELPSP</sequence>